<evidence type="ECO:0000256" key="6">
    <source>
        <dbReference type="ARBA" id="ARBA00023136"/>
    </source>
</evidence>
<dbReference type="RefSeq" id="WP_339095692.1">
    <property type="nucleotide sequence ID" value="NZ_CP149782.1"/>
</dbReference>
<dbReference type="GO" id="GO:0005886">
    <property type="term" value="C:plasma membrane"/>
    <property type="evidence" value="ECO:0007669"/>
    <property type="project" value="UniProtKB-SubCell"/>
</dbReference>
<evidence type="ECO:0000256" key="4">
    <source>
        <dbReference type="ARBA" id="ARBA00022692"/>
    </source>
</evidence>
<comment type="similarity">
    <text evidence="2">Belongs to the DoxX family.</text>
</comment>
<proteinExistence type="inferred from homology"/>
<feature type="transmembrane region" description="Helical" evidence="7">
    <location>
        <begin position="104"/>
        <end position="122"/>
    </location>
</feature>
<dbReference type="PANTHER" id="PTHR33452">
    <property type="entry name" value="OXIDOREDUCTASE CATD-RELATED"/>
    <property type="match status" value="1"/>
</dbReference>
<evidence type="ECO:0000256" key="3">
    <source>
        <dbReference type="ARBA" id="ARBA00022475"/>
    </source>
</evidence>
<keyword evidence="4 7" id="KW-0812">Transmembrane</keyword>
<name>A0AAU6Q2L6_9DEIO</name>
<dbReference type="AlphaFoldDB" id="A0AAU6Q2L6"/>
<feature type="transmembrane region" description="Helical" evidence="7">
    <location>
        <begin position="75"/>
        <end position="92"/>
    </location>
</feature>
<keyword evidence="5 7" id="KW-1133">Transmembrane helix</keyword>
<organism evidence="8">
    <name type="scientific">Deinococcus sp. VB142</name>
    <dbReference type="NCBI Taxonomy" id="3112952"/>
    <lineage>
        <taxon>Bacteria</taxon>
        <taxon>Thermotogati</taxon>
        <taxon>Deinococcota</taxon>
        <taxon>Deinococci</taxon>
        <taxon>Deinococcales</taxon>
        <taxon>Deinococcaceae</taxon>
        <taxon>Deinococcus</taxon>
    </lineage>
</organism>
<sequence>MPRQPEIGLALLRLVLGVVFFAHGLQQLAWGDLKPMVDQFNSWNVPHPMLTAPLVATIQVVGGVLLFLGLAARTVAFLLSCVMFGAIWYVHWGRSFFAPAGLELPLLLLGGSLAIMFGGPGIPSMDRVNYRLPYFGRTTTRVYEQEGPPRL</sequence>
<comment type="subcellular location">
    <subcellularLocation>
        <location evidence="1">Cell membrane</location>
        <topology evidence="1">Multi-pass membrane protein</topology>
    </subcellularLocation>
</comment>
<dbReference type="InterPro" id="IPR051907">
    <property type="entry name" value="DoxX-like_oxidoreductase"/>
</dbReference>
<keyword evidence="6 7" id="KW-0472">Membrane</keyword>
<keyword evidence="3" id="KW-1003">Cell membrane</keyword>
<protein>
    <submittedName>
        <fullName evidence="8">DoxX family protein</fullName>
    </submittedName>
</protein>
<feature type="transmembrane region" description="Helical" evidence="7">
    <location>
        <begin position="7"/>
        <end position="30"/>
    </location>
</feature>
<evidence type="ECO:0000256" key="5">
    <source>
        <dbReference type="ARBA" id="ARBA00022989"/>
    </source>
</evidence>
<gene>
    <name evidence="8" type="ORF">WDJ50_13975</name>
</gene>
<dbReference type="InterPro" id="IPR032808">
    <property type="entry name" value="DoxX"/>
</dbReference>
<evidence type="ECO:0000313" key="8">
    <source>
        <dbReference type="EMBL" id="WYF44481.1"/>
    </source>
</evidence>
<evidence type="ECO:0000256" key="1">
    <source>
        <dbReference type="ARBA" id="ARBA00004651"/>
    </source>
</evidence>
<evidence type="ECO:0000256" key="2">
    <source>
        <dbReference type="ARBA" id="ARBA00006679"/>
    </source>
</evidence>
<feature type="transmembrane region" description="Helical" evidence="7">
    <location>
        <begin position="50"/>
        <end position="68"/>
    </location>
</feature>
<accession>A0AAU6Q2L6</accession>
<reference evidence="8" key="1">
    <citation type="submission" date="2024-03" db="EMBL/GenBank/DDBJ databases">
        <title>Deinococcus weizhi sp. nov., isolated from human skin.</title>
        <authorList>
            <person name="Wei Z."/>
            <person name="Tian F."/>
            <person name="Yang C."/>
            <person name="Xin L.T."/>
            <person name="Wen Z.J."/>
            <person name="Lan K.C."/>
            <person name="Yu L."/>
            <person name="Zhe W."/>
            <person name="Dan F.D."/>
            <person name="Jun W."/>
            <person name="Rui Z."/>
            <person name="Yong X.J."/>
            <person name="Ting Y."/>
            <person name="Wei X."/>
            <person name="Xu Z.G."/>
            <person name="Xin Z."/>
            <person name="Dong F.G."/>
            <person name="Ni X.M."/>
            <person name="Zheng M.G."/>
            <person name="Chun Y."/>
            <person name="Qian W.X."/>
        </authorList>
    </citation>
    <scope>NUCLEOTIDE SEQUENCE</scope>
    <source>
        <strain evidence="8">VB142</strain>
    </source>
</reference>
<evidence type="ECO:0000256" key="7">
    <source>
        <dbReference type="SAM" id="Phobius"/>
    </source>
</evidence>
<dbReference type="EMBL" id="CP149782">
    <property type="protein sequence ID" value="WYF44481.1"/>
    <property type="molecule type" value="Genomic_DNA"/>
</dbReference>
<dbReference type="Pfam" id="PF07681">
    <property type="entry name" value="DoxX"/>
    <property type="match status" value="1"/>
</dbReference>
<dbReference type="PANTHER" id="PTHR33452:SF1">
    <property type="entry name" value="INNER MEMBRANE PROTEIN YPHA-RELATED"/>
    <property type="match status" value="1"/>
</dbReference>